<keyword evidence="2" id="KW-1185">Reference proteome</keyword>
<organism evidence="1 2">
    <name type="scientific">Pinctada imbricata</name>
    <name type="common">Atlantic pearl-oyster</name>
    <name type="synonym">Pinctada martensii</name>
    <dbReference type="NCBI Taxonomy" id="66713"/>
    <lineage>
        <taxon>Eukaryota</taxon>
        <taxon>Metazoa</taxon>
        <taxon>Spiralia</taxon>
        <taxon>Lophotrochozoa</taxon>
        <taxon>Mollusca</taxon>
        <taxon>Bivalvia</taxon>
        <taxon>Autobranchia</taxon>
        <taxon>Pteriomorphia</taxon>
        <taxon>Pterioida</taxon>
        <taxon>Pterioidea</taxon>
        <taxon>Pteriidae</taxon>
        <taxon>Pinctada</taxon>
    </lineage>
</organism>
<protein>
    <submittedName>
        <fullName evidence="1">Uncharacterized protein</fullName>
    </submittedName>
</protein>
<proteinExistence type="predicted"/>
<dbReference type="AlphaFoldDB" id="A0AA88XUS1"/>
<dbReference type="EMBL" id="VSWD01000010">
    <property type="protein sequence ID" value="KAK3092133.1"/>
    <property type="molecule type" value="Genomic_DNA"/>
</dbReference>
<evidence type="ECO:0000313" key="2">
    <source>
        <dbReference type="Proteomes" id="UP001186944"/>
    </source>
</evidence>
<sequence>MSDKGSGAMVITGRFQDDAKQEFRMTLTTNISNADFQLGYCLTGTLERGDKKNNLQLTHYAMVKRRGY</sequence>
<reference evidence="1" key="1">
    <citation type="submission" date="2019-08" db="EMBL/GenBank/DDBJ databases">
        <title>The improved chromosome-level genome for the pearl oyster Pinctada fucata martensii using PacBio sequencing and Hi-C.</title>
        <authorList>
            <person name="Zheng Z."/>
        </authorList>
    </citation>
    <scope>NUCLEOTIDE SEQUENCE</scope>
    <source>
        <strain evidence="1">ZZ-2019</strain>
        <tissue evidence="1">Adductor muscle</tissue>
    </source>
</reference>
<dbReference type="Proteomes" id="UP001186944">
    <property type="component" value="Unassembled WGS sequence"/>
</dbReference>
<name>A0AA88XUS1_PINIB</name>
<gene>
    <name evidence="1" type="ORF">FSP39_025453</name>
</gene>
<accession>A0AA88XUS1</accession>
<comment type="caution">
    <text evidence="1">The sequence shown here is derived from an EMBL/GenBank/DDBJ whole genome shotgun (WGS) entry which is preliminary data.</text>
</comment>
<evidence type="ECO:0000313" key="1">
    <source>
        <dbReference type="EMBL" id="KAK3092133.1"/>
    </source>
</evidence>